<evidence type="ECO:0000256" key="1">
    <source>
        <dbReference type="SAM" id="MobiDB-lite"/>
    </source>
</evidence>
<sequence length="289" mass="33248">MSKPKSSTHRDSRATKYTTTEDMALCEAHITVTNDIASGLTPPKGGKNWQRIIELFTVKSGGNPNKRNRHSMENRICTIKKEMRNFVCILGQIYRNREGDWSTKDIAQKARIQYISQYRKAFQHEECYQLYKHESGFDYTKCNGNNNIEPIEHVGESNSVADPEDEKLAIEPAPPTDNPPSEGNASVSRRRSPRQDSQKKAEHIDESSSTSIRSLLDASSEKLINYFKEKEVSNSARRREENDLFVLRMKENEMRREQELMTVDMSKLSPAGRAWVEIRQQEILKKHGI</sequence>
<dbReference type="PANTHER" id="PTHR45023:SF4">
    <property type="entry name" value="GLYCINE-RICH PROTEIN-RELATED"/>
    <property type="match status" value="1"/>
</dbReference>
<accession>A0AAD4T571</accession>
<dbReference type="InterPro" id="IPR029466">
    <property type="entry name" value="NAM-associated_C"/>
</dbReference>
<keyword evidence="4" id="KW-1185">Reference proteome</keyword>
<proteinExistence type="predicted"/>
<evidence type="ECO:0000313" key="4">
    <source>
        <dbReference type="Proteomes" id="UP001202328"/>
    </source>
</evidence>
<evidence type="ECO:0000259" key="2">
    <source>
        <dbReference type="Pfam" id="PF14303"/>
    </source>
</evidence>
<name>A0AAD4T571_9MAGN</name>
<dbReference type="Proteomes" id="UP001202328">
    <property type="component" value="Unassembled WGS sequence"/>
</dbReference>
<gene>
    <name evidence="3" type="ORF">MKW98_030088</name>
</gene>
<organism evidence="3 4">
    <name type="scientific">Papaver atlanticum</name>
    <dbReference type="NCBI Taxonomy" id="357466"/>
    <lineage>
        <taxon>Eukaryota</taxon>
        <taxon>Viridiplantae</taxon>
        <taxon>Streptophyta</taxon>
        <taxon>Embryophyta</taxon>
        <taxon>Tracheophyta</taxon>
        <taxon>Spermatophyta</taxon>
        <taxon>Magnoliopsida</taxon>
        <taxon>Ranunculales</taxon>
        <taxon>Papaveraceae</taxon>
        <taxon>Papaveroideae</taxon>
        <taxon>Papaver</taxon>
    </lineage>
</organism>
<comment type="caution">
    <text evidence="3">The sequence shown here is derived from an EMBL/GenBank/DDBJ whole genome shotgun (WGS) entry which is preliminary data.</text>
</comment>
<reference evidence="3" key="1">
    <citation type="submission" date="2022-04" db="EMBL/GenBank/DDBJ databases">
        <title>A functionally conserved STORR gene fusion in Papaver species that diverged 16.8 million years ago.</title>
        <authorList>
            <person name="Catania T."/>
        </authorList>
    </citation>
    <scope>NUCLEOTIDE SEQUENCE</scope>
    <source>
        <strain evidence="3">S-188037</strain>
    </source>
</reference>
<dbReference type="AlphaFoldDB" id="A0AAD4T571"/>
<protein>
    <recommendedName>
        <fullName evidence="2">No apical meristem-associated C-terminal domain-containing protein</fullName>
    </recommendedName>
</protein>
<dbReference type="EMBL" id="JAJJMB010005117">
    <property type="protein sequence ID" value="KAI3940769.1"/>
    <property type="molecule type" value="Genomic_DNA"/>
</dbReference>
<evidence type="ECO:0000313" key="3">
    <source>
        <dbReference type="EMBL" id="KAI3940769.1"/>
    </source>
</evidence>
<feature type="compositionally biased region" description="Basic and acidic residues" evidence="1">
    <location>
        <begin position="193"/>
        <end position="206"/>
    </location>
</feature>
<feature type="region of interest" description="Disordered" evidence="1">
    <location>
        <begin position="169"/>
        <end position="213"/>
    </location>
</feature>
<dbReference type="PANTHER" id="PTHR45023">
    <property type="match status" value="1"/>
</dbReference>
<dbReference type="Pfam" id="PF14303">
    <property type="entry name" value="NAM-associated"/>
    <property type="match status" value="1"/>
</dbReference>
<feature type="domain" description="No apical meristem-associated C-terminal" evidence="2">
    <location>
        <begin position="120"/>
        <end position="283"/>
    </location>
</feature>